<keyword evidence="4" id="KW-1185">Reference proteome</keyword>
<evidence type="ECO:0000313" key="3">
    <source>
        <dbReference type="EMBL" id="QNS15842.1"/>
    </source>
</evidence>
<evidence type="ECO:0000259" key="2">
    <source>
        <dbReference type="PROSITE" id="PS50983"/>
    </source>
</evidence>
<dbReference type="InterPro" id="IPR002491">
    <property type="entry name" value="ABC_transptr_periplasmic_BD"/>
</dbReference>
<dbReference type="PANTHER" id="PTHR30535">
    <property type="entry name" value="VITAMIN B12-BINDING PROTEIN"/>
    <property type="match status" value="1"/>
</dbReference>
<dbReference type="InterPro" id="IPR050902">
    <property type="entry name" value="ABC_Transporter_SBP"/>
</dbReference>
<accession>A0A7H1C4D7</accession>
<keyword evidence="1" id="KW-0732">Signal</keyword>
<reference evidence="3 4" key="1">
    <citation type="submission" date="2020-09" db="EMBL/GenBank/DDBJ databases">
        <title>Mannheimia bovis sp.nov., isolated from a cow.</title>
        <authorList>
            <person name="Li F."/>
        </authorList>
    </citation>
    <scope>NUCLEOTIDE SEQUENCE [LARGE SCALE GENOMIC DNA]</scope>
    <source>
        <strain evidence="3 4">ZY190616</strain>
    </source>
</reference>
<dbReference type="EMBL" id="CP061280">
    <property type="protein sequence ID" value="QNS15842.1"/>
    <property type="molecule type" value="Genomic_DNA"/>
</dbReference>
<evidence type="ECO:0000313" key="4">
    <source>
        <dbReference type="Proteomes" id="UP000576260"/>
    </source>
</evidence>
<organism evidence="3 4">
    <name type="scientific">Mannheimia bovis</name>
    <dbReference type="NCBI Taxonomy" id="2770636"/>
    <lineage>
        <taxon>Bacteria</taxon>
        <taxon>Pseudomonadati</taxon>
        <taxon>Pseudomonadota</taxon>
        <taxon>Gammaproteobacteria</taxon>
        <taxon>Pasteurellales</taxon>
        <taxon>Pasteurellaceae</taxon>
        <taxon>Mannheimia</taxon>
    </lineage>
</organism>
<dbReference type="PANTHER" id="PTHR30535:SF4">
    <property type="entry name" value="HEMIN-BINDING PERIPLASMIC PROTEIN HMUT"/>
    <property type="match status" value="1"/>
</dbReference>
<gene>
    <name evidence="3" type="ORF">ICJ55_03660</name>
</gene>
<feature type="signal peptide" evidence="1">
    <location>
        <begin position="1"/>
        <end position="20"/>
    </location>
</feature>
<dbReference type="KEGG" id="mbos:ICJ55_03660"/>
<dbReference type="SUPFAM" id="SSF53807">
    <property type="entry name" value="Helical backbone' metal receptor"/>
    <property type="match status" value="1"/>
</dbReference>
<dbReference type="Pfam" id="PF01497">
    <property type="entry name" value="Peripla_BP_2"/>
    <property type="match status" value="1"/>
</dbReference>
<dbReference type="RefSeq" id="WP_188157351.1">
    <property type="nucleotide sequence ID" value="NZ_CP061280.1"/>
</dbReference>
<evidence type="ECO:0000256" key="1">
    <source>
        <dbReference type="SAM" id="SignalP"/>
    </source>
</evidence>
<protein>
    <submittedName>
        <fullName evidence="3">ABC transporter substrate-binding protein</fullName>
    </submittedName>
</protein>
<dbReference type="PROSITE" id="PS50983">
    <property type="entry name" value="FE_B12_PBP"/>
    <property type="match status" value="1"/>
</dbReference>
<proteinExistence type="predicted"/>
<sequence>MKSFLLSLITMTLALSNAQAAEKIVSTAGYASEIVAELGRGDNLVGVDTTSIKPEAEMEKKPKIGYRRQLSAEGILSLKPDLIILAPDAGPQAVIDQIKASGIALLYLENKQSLEGIRDDIAQIAKTIGAETEAKLLTEKILADEQKLIALRNQHSADINALVLIDTPTQGVFGLGKDSAGEHFLSLLKLNNSFDAQGNKPLSRESLAASKADIILLASRNQAKEAATIAKLPQTHTQYEQLLNTQAGKKGCIFTINILDALGFGPHTAHYAHQILSAIQPCLK</sequence>
<dbReference type="Proteomes" id="UP000576260">
    <property type="component" value="Chromosome"/>
</dbReference>
<feature type="domain" description="Fe/B12 periplasmic-binding" evidence="2">
    <location>
        <begin position="23"/>
        <end position="284"/>
    </location>
</feature>
<dbReference type="AlphaFoldDB" id="A0A7H1C4D7"/>
<dbReference type="Gene3D" id="3.40.50.1980">
    <property type="entry name" value="Nitrogenase molybdenum iron protein domain"/>
    <property type="match status" value="2"/>
</dbReference>
<feature type="chain" id="PRO_5028888237" evidence="1">
    <location>
        <begin position="21"/>
        <end position="284"/>
    </location>
</feature>
<name>A0A7H1C4D7_9PAST</name>